<reference evidence="2" key="2">
    <citation type="submission" date="2015-08" db="EMBL/GenBank/DDBJ databases">
        <authorList>
            <person name="Babu N.S."/>
            <person name="Beckwith C.J."/>
            <person name="Beseler K.G."/>
            <person name="Brison A."/>
            <person name="Carone J.V."/>
            <person name="Caskin T.P."/>
            <person name="Diamond M."/>
            <person name="Durham M.E."/>
            <person name="Foxe J.M."/>
            <person name="Go M."/>
            <person name="Henderson B.A."/>
            <person name="Jones I.B."/>
            <person name="McGettigan J.A."/>
            <person name="Micheletti S.J."/>
            <person name="Nasrallah M.E."/>
            <person name="Ortiz D."/>
            <person name="Piller C.R."/>
            <person name="Privatt S.R."/>
            <person name="Schneider S.L."/>
            <person name="Sharp S."/>
            <person name="Smith T.C."/>
            <person name="Stanton J.D."/>
            <person name="Ullery H.E."/>
            <person name="Wilson R.J."/>
            <person name="Serrano M.G."/>
            <person name="Buck G."/>
            <person name="Lee V."/>
            <person name="Wang Y."/>
            <person name="Carvalho R."/>
            <person name="Voegtly L."/>
            <person name="Shi R."/>
            <person name="Duckworth R."/>
            <person name="Johnson A."/>
            <person name="Loviza R."/>
            <person name="Walstead R."/>
            <person name="Shah Z."/>
            <person name="Kiflezghi M."/>
            <person name="Wade K."/>
            <person name="Ball S.L."/>
            <person name="Bradley K.W."/>
            <person name="Asai D.J."/>
            <person name="Bowman C.A."/>
            <person name="Russell D.A."/>
            <person name="Pope W.H."/>
            <person name="Jacobs-Sera D."/>
            <person name="Hendrix R.W."/>
            <person name="Hatfull G.F."/>
        </authorList>
    </citation>
    <scope>NUCLEOTIDE SEQUENCE</scope>
</reference>
<keyword evidence="4" id="KW-1185">Reference proteome</keyword>
<dbReference type="PANTHER" id="PTHR48146">
    <property type="entry name" value="K-STIMULATED PYROPHOSPHATE-ENERGIZED SODIUM PUMP PROTEIN"/>
    <property type="match status" value="1"/>
</dbReference>
<dbReference type="EMBL" id="GDKF01006070">
    <property type="protein sequence ID" value="JAT72552.1"/>
    <property type="molecule type" value="Transcribed_RNA"/>
</dbReference>
<dbReference type="EMBL" id="KL662090">
    <property type="protein sequence ID" value="KFM23315.1"/>
    <property type="molecule type" value="Genomic_DNA"/>
</dbReference>
<dbReference type="AlphaFoldDB" id="A0A087SC61"/>
<reference evidence="3 4" key="1">
    <citation type="journal article" date="2014" name="BMC Genomics">
        <title>Oil accumulation mechanisms of the oleaginous microalga Chlorella protothecoides revealed through its genome, transcriptomes, and proteomes.</title>
        <authorList>
            <person name="Gao C."/>
            <person name="Wang Y."/>
            <person name="Shen Y."/>
            <person name="Yan D."/>
            <person name="He X."/>
            <person name="Dai J."/>
            <person name="Wu Q."/>
        </authorList>
    </citation>
    <scope>NUCLEOTIDE SEQUENCE [LARGE SCALE GENOMIC DNA]</scope>
    <source>
        <strain evidence="3 4">0710</strain>
    </source>
</reference>
<proteinExistence type="predicted"/>
<dbReference type="KEGG" id="apro:F751_1011"/>
<organism evidence="3 4">
    <name type="scientific">Auxenochlorella protothecoides</name>
    <name type="common">Green microalga</name>
    <name type="synonym">Chlorella protothecoides</name>
    <dbReference type="NCBI Taxonomy" id="3075"/>
    <lineage>
        <taxon>Eukaryota</taxon>
        <taxon>Viridiplantae</taxon>
        <taxon>Chlorophyta</taxon>
        <taxon>core chlorophytes</taxon>
        <taxon>Trebouxiophyceae</taxon>
        <taxon>Chlorellales</taxon>
        <taxon>Chlorellaceae</taxon>
        <taxon>Auxenochlorella</taxon>
    </lineage>
</organism>
<evidence type="ECO:0000313" key="4">
    <source>
        <dbReference type="Proteomes" id="UP000028924"/>
    </source>
</evidence>
<accession>A0A087SC61</accession>
<evidence type="ECO:0000313" key="3">
    <source>
        <dbReference type="EMBL" id="KFM23315.1"/>
    </source>
</evidence>
<dbReference type="Proteomes" id="UP000028924">
    <property type="component" value="Unassembled WGS sequence"/>
</dbReference>
<feature type="compositionally biased region" description="Basic and acidic residues" evidence="1">
    <location>
        <begin position="226"/>
        <end position="238"/>
    </location>
</feature>
<dbReference type="eggNOG" id="ENOG502QW6I">
    <property type="taxonomic scope" value="Eukaryota"/>
</dbReference>
<feature type="region of interest" description="Disordered" evidence="1">
    <location>
        <begin position="218"/>
        <end position="238"/>
    </location>
</feature>
<dbReference type="RefSeq" id="XP_011396185.1">
    <property type="nucleotide sequence ID" value="XM_011397883.1"/>
</dbReference>
<dbReference type="GeneID" id="23612402"/>
<protein>
    <submittedName>
        <fullName evidence="3">Uncharacterized protein</fullName>
    </submittedName>
</protein>
<evidence type="ECO:0000256" key="1">
    <source>
        <dbReference type="SAM" id="MobiDB-lite"/>
    </source>
</evidence>
<dbReference type="PANTHER" id="PTHR48146:SF2">
    <property type="entry name" value="K-STIMULATED PYROPHOSPHATE-ENERGIZED SODIUM PUMP PROTEIN"/>
    <property type="match status" value="1"/>
</dbReference>
<evidence type="ECO:0000313" key="2">
    <source>
        <dbReference type="EMBL" id="JAT72552.1"/>
    </source>
</evidence>
<dbReference type="OrthoDB" id="19610at2759"/>
<sequence>MTETSGSQPPGWDMRRTVSSRAVQGRLAAEVLRKLSLAASADRKEDRDIICSEVFADITGDLNSAAQGSTGTLYTRWYEVLAPYFCADEGASEALLSACRRLWGQPFTTPTFALLLHQWLLVHPGAGGADQRLKYLNVLVSGARQLFVGDAETGSAAFAPMFSFLAERVVLSPGGARLAALPETGREAVMALAASFAPYYLGPSGDYVTFLDSFPAPSAVSAGRPPPRDPGRDGGRREGVDFALDRAVEALAREVTAEPGVLAFLAALRALGGTGLLGALRTSTRIRLQAELYALTQPGGPRYASRAVNRAAFRALDALFPRGRRARRLVNAAFRVLHPGEWPWLWWDALWDGARAVRAWARLAGRAARGLWARLAARLRWRPGTGRGILCG</sequence>
<gene>
    <name evidence="3" type="ORF">F751_1011</name>
    <name evidence="2" type="ORF">g.43842</name>
</gene>
<name>A0A087SC61_AUXPR</name>